<dbReference type="Gene3D" id="2.30.40.10">
    <property type="entry name" value="Urease, subunit C, domain 1"/>
    <property type="match status" value="1"/>
</dbReference>
<feature type="domain" description="Amidohydrolase 3" evidence="4">
    <location>
        <begin position="559"/>
        <end position="666"/>
    </location>
</feature>
<dbReference type="InterPro" id="IPR013108">
    <property type="entry name" value="Amidohydro_3"/>
</dbReference>
<dbReference type="Gene3D" id="3.20.20.140">
    <property type="entry name" value="Metal-dependent hydrolases"/>
    <property type="match status" value="1"/>
</dbReference>
<evidence type="ECO:0000313" key="6">
    <source>
        <dbReference type="Proteomes" id="UP000324973"/>
    </source>
</evidence>
<gene>
    <name evidence="5" type="ORF">FZO89_07670</name>
</gene>
<dbReference type="EMBL" id="VTFT01000001">
    <property type="protein sequence ID" value="TYT26145.1"/>
    <property type="molecule type" value="Genomic_DNA"/>
</dbReference>
<evidence type="ECO:0000256" key="1">
    <source>
        <dbReference type="ARBA" id="ARBA00010716"/>
    </source>
</evidence>
<comment type="similarity">
    <text evidence="1">Belongs to the metallo-dependent hydrolases superfamily. NagA family.</text>
</comment>
<dbReference type="Proteomes" id="UP000324973">
    <property type="component" value="Unassembled WGS sequence"/>
</dbReference>
<protein>
    <submittedName>
        <fullName evidence="5">Amidohydrolase family protein</fullName>
    </submittedName>
</protein>
<dbReference type="InterPro" id="IPR032466">
    <property type="entry name" value="Metal_Hydrolase"/>
</dbReference>
<dbReference type="GO" id="GO:0008448">
    <property type="term" value="F:N-acetylglucosamine-6-phosphate deacetylase activity"/>
    <property type="evidence" value="ECO:0007669"/>
    <property type="project" value="TreeGrafter"/>
</dbReference>
<dbReference type="InterPro" id="IPR023100">
    <property type="entry name" value="D-aminoacylase_insert_dom_sf"/>
</dbReference>
<name>A0A5D4XQA8_9GAMM</name>
<reference evidence="5 6" key="1">
    <citation type="submission" date="2019-08" db="EMBL/GenBank/DDBJ databases">
        <title>Luteimonas viscosus sp. nov., isolated from soil of a sunflower field.</title>
        <authorList>
            <person name="Jianli Z."/>
            <person name="Ying Z."/>
        </authorList>
    </citation>
    <scope>NUCLEOTIDE SEQUENCE [LARGE SCALE GENOMIC DNA]</scope>
    <source>
        <strain evidence="5 6">XBU10</strain>
    </source>
</reference>
<dbReference type="Pfam" id="PF07969">
    <property type="entry name" value="Amidohydro_3"/>
    <property type="match status" value="1"/>
</dbReference>
<sequence length="692" mass="73172">MWTSSSIARLPPFAAKVGRDAEGTRLAAMQSVRWIPLRHPMPATTGPRTFPCADPSVNRGKGPVKDAAGLPVPGAQGRRRRGCGAGDAATPWMARDASRGRRPGRAMHEGRMRMRMRMRMAGSCAAGIRPRLPVRRDARPRPADGTRCARPSPAGWQPPIAASILRALPSRQDSRMPLPRRAFLAAIAAGAAMAALPVRARAANAPGLLFRDVRLVDGTGAPARTADLLVRGERIERIGRIGARALRGVRIVEGGGRVLAPGFIDLHAHGDPREQSYASHLAMGATTVVLGQDGSSPGDDSLSAWFEAMARATPDINVATAAGHGSLRRLAGIDDGTRMPSAAQIARLAALLDADLAAGAFGLSTGLEYVPGRYAAADELAALGPVVARHGGVAASHLRSEDDDRVEAAIAEHVDASRPARTHVSHLKVVYGQGEARADALLAALRRYRDAGVPLTADAYPYTASYTGIAILFPEWALPPNDYAQVLATRRDELRAALEQRMVRRNGPGALLLGSGEHAGRTLAQVAEAAGRAYPDVLLDLGPGGARAAHFVMDEALQARLLQDPFVAIASDGSPVGRHPRGHGTFARWIEEFVVRDPRVPLEEAVRKASGLPASILGLHDRGVLREGAMADLVLFDPTRVRARADYTDPFAPAEGFDLVVVNGVTAFEAGERTGIAGRLLRRRAAVAGPGG</sequence>
<keyword evidence="6" id="KW-1185">Reference proteome</keyword>
<evidence type="ECO:0000313" key="5">
    <source>
        <dbReference type="EMBL" id="TYT26145.1"/>
    </source>
</evidence>
<comment type="caution">
    <text evidence="5">The sequence shown here is derived from an EMBL/GenBank/DDBJ whole genome shotgun (WGS) entry which is preliminary data.</text>
</comment>
<evidence type="ECO:0000259" key="4">
    <source>
        <dbReference type="Pfam" id="PF07969"/>
    </source>
</evidence>
<dbReference type="AlphaFoldDB" id="A0A5D4XQA8"/>
<dbReference type="SUPFAM" id="SSF51556">
    <property type="entry name" value="Metallo-dependent hydrolases"/>
    <property type="match status" value="1"/>
</dbReference>
<dbReference type="InterPro" id="IPR011059">
    <property type="entry name" value="Metal-dep_hydrolase_composite"/>
</dbReference>
<dbReference type="GO" id="GO:0006046">
    <property type="term" value="P:N-acetylglucosamine catabolic process"/>
    <property type="evidence" value="ECO:0007669"/>
    <property type="project" value="TreeGrafter"/>
</dbReference>
<dbReference type="SUPFAM" id="SSF51338">
    <property type="entry name" value="Composite domain of metallo-dependent hydrolases"/>
    <property type="match status" value="1"/>
</dbReference>
<dbReference type="PANTHER" id="PTHR11113">
    <property type="entry name" value="N-ACETYLGLUCOSAMINE-6-PHOSPHATE DEACETYLASE"/>
    <property type="match status" value="1"/>
</dbReference>
<feature type="region of interest" description="Disordered" evidence="3">
    <location>
        <begin position="135"/>
        <end position="155"/>
    </location>
</feature>
<evidence type="ECO:0000256" key="3">
    <source>
        <dbReference type="SAM" id="MobiDB-lite"/>
    </source>
</evidence>
<accession>A0A5D4XQA8</accession>
<feature type="compositionally biased region" description="Basic and acidic residues" evidence="3">
    <location>
        <begin position="135"/>
        <end position="144"/>
    </location>
</feature>
<keyword evidence="2 5" id="KW-0378">Hydrolase</keyword>
<dbReference type="OrthoDB" id="9766983at2"/>
<proteinExistence type="inferred from homology"/>
<feature type="region of interest" description="Disordered" evidence="3">
    <location>
        <begin position="61"/>
        <end position="90"/>
    </location>
</feature>
<dbReference type="PANTHER" id="PTHR11113:SF14">
    <property type="entry name" value="N-ACETYLGLUCOSAMINE-6-PHOSPHATE DEACETYLASE"/>
    <property type="match status" value="1"/>
</dbReference>
<dbReference type="Gene3D" id="3.30.1490.130">
    <property type="entry name" value="D-aminoacylase. Domain 3"/>
    <property type="match status" value="1"/>
</dbReference>
<evidence type="ECO:0000256" key="2">
    <source>
        <dbReference type="ARBA" id="ARBA00022801"/>
    </source>
</evidence>
<organism evidence="5 6">
    <name type="scientific">Luteimonas viscosa</name>
    <dbReference type="NCBI Taxonomy" id="1132694"/>
    <lineage>
        <taxon>Bacteria</taxon>
        <taxon>Pseudomonadati</taxon>
        <taxon>Pseudomonadota</taxon>
        <taxon>Gammaproteobacteria</taxon>
        <taxon>Lysobacterales</taxon>
        <taxon>Lysobacteraceae</taxon>
        <taxon>Luteimonas</taxon>
    </lineage>
</organism>